<dbReference type="PROSITE" id="PS00262">
    <property type="entry name" value="INSULIN"/>
    <property type="match status" value="1"/>
</dbReference>
<dbReference type="SMART" id="SM00078">
    <property type="entry name" value="IlGF"/>
    <property type="match status" value="1"/>
</dbReference>
<dbReference type="InterPro" id="IPR036438">
    <property type="entry name" value="Insulin-like_sf"/>
</dbReference>
<feature type="domain" description="Insulin-like" evidence="8">
    <location>
        <begin position="28"/>
        <end position="104"/>
    </location>
</feature>
<evidence type="ECO:0000256" key="2">
    <source>
        <dbReference type="ARBA" id="ARBA00011207"/>
    </source>
</evidence>
<dbReference type="Pfam" id="PF00049">
    <property type="entry name" value="Insulin"/>
    <property type="match status" value="1"/>
</dbReference>
<dbReference type="Proteomes" id="UP000694941">
    <property type="component" value="Unplaced"/>
</dbReference>
<dbReference type="Gene3D" id="1.10.100.10">
    <property type="entry name" value="Insulin-like"/>
    <property type="match status" value="1"/>
</dbReference>
<reference evidence="10" key="1">
    <citation type="submission" date="2025-08" db="UniProtKB">
        <authorList>
            <consortium name="RefSeq"/>
        </authorList>
    </citation>
    <scope>IDENTIFICATION</scope>
    <source>
        <tissue evidence="10">Muscle</tissue>
    </source>
</reference>
<proteinExistence type="inferred from homology"/>
<comment type="subunit">
    <text evidence="2">Heterodimer of a B chain and an A chain linked by two disulfide bonds.</text>
</comment>
<dbReference type="RefSeq" id="XP_022253859.1">
    <property type="nucleotide sequence ID" value="XM_022398151.1"/>
</dbReference>
<keyword evidence="6" id="KW-0964">Secreted</keyword>
<keyword evidence="5" id="KW-1015">Disulfide bond</keyword>
<dbReference type="PANTHER" id="PTHR13647">
    <property type="entry name" value="INSULIN-LIKE PEPTIDE 2-RELATED"/>
    <property type="match status" value="1"/>
</dbReference>
<keyword evidence="3" id="KW-0165">Cleavage on pair of basic residues</keyword>
<sequence length="182" mass="19773">MTTKVTAVVIPVFVVAGLLFLTSSVSSVRLCGTHLSEALALLCRAHGGFYSPQTKRSASLSFLERLRRDSAVVNQQNTLANRRFGVADECCRRACSLQTLTSYCAFPHAPEESSTLRRITNVGRQAGGIHLVEHSSQKMASQISSSPAMASQNSKPQNFVESAQRESSGLVVNPRTEEYILV</sequence>
<evidence type="ECO:0000256" key="7">
    <source>
        <dbReference type="SAM" id="MobiDB-lite"/>
    </source>
</evidence>
<protein>
    <submittedName>
        <fullName evidence="10">Insulin-like</fullName>
    </submittedName>
</protein>
<dbReference type="GeneID" id="111088332"/>
<dbReference type="InterPro" id="IPR022352">
    <property type="entry name" value="Ins/IGF/rlx"/>
</dbReference>
<gene>
    <name evidence="10" type="primary">LOC111088332</name>
</gene>
<evidence type="ECO:0000256" key="6">
    <source>
        <dbReference type="RuleBase" id="RU000406"/>
    </source>
</evidence>
<evidence type="ECO:0000256" key="1">
    <source>
        <dbReference type="ARBA" id="ARBA00009034"/>
    </source>
</evidence>
<dbReference type="SUPFAM" id="SSF56994">
    <property type="entry name" value="Insulin-like"/>
    <property type="match status" value="1"/>
</dbReference>
<feature type="region of interest" description="Disordered" evidence="7">
    <location>
        <begin position="141"/>
        <end position="167"/>
    </location>
</feature>
<organism evidence="9 10">
    <name type="scientific">Limulus polyphemus</name>
    <name type="common">Atlantic horseshoe crab</name>
    <dbReference type="NCBI Taxonomy" id="6850"/>
    <lineage>
        <taxon>Eukaryota</taxon>
        <taxon>Metazoa</taxon>
        <taxon>Ecdysozoa</taxon>
        <taxon>Arthropoda</taxon>
        <taxon>Chelicerata</taxon>
        <taxon>Merostomata</taxon>
        <taxon>Xiphosura</taxon>
        <taxon>Limulidae</taxon>
        <taxon>Limulus</taxon>
    </lineage>
</organism>
<dbReference type="PRINTS" id="PR00276">
    <property type="entry name" value="INSULINFAMLY"/>
</dbReference>
<feature type="compositionally biased region" description="Polar residues" evidence="7">
    <location>
        <begin position="147"/>
        <end position="167"/>
    </location>
</feature>
<dbReference type="InterPro" id="IPR016179">
    <property type="entry name" value="Insulin-like"/>
</dbReference>
<comment type="similarity">
    <text evidence="1 6">Belongs to the insulin family.</text>
</comment>
<name>A0ABM1TDA3_LIMPO</name>
<dbReference type="PANTHER" id="PTHR13647:SF4">
    <property type="entry name" value="INSULIN-LIKE PEPTIDE 1-RELATED"/>
    <property type="match status" value="1"/>
</dbReference>
<evidence type="ECO:0000313" key="10">
    <source>
        <dbReference type="RefSeq" id="XP_022253859.1"/>
    </source>
</evidence>
<evidence type="ECO:0000256" key="3">
    <source>
        <dbReference type="ARBA" id="ARBA00022685"/>
    </source>
</evidence>
<accession>A0ABM1TDA3</accession>
<evidence type="ECO:0000256" key="4">
    <source>
        <dbReference type="ARBA" id="ARBA00022729"/>
    </source>
</evidence>
<keyword evidence="4" id="KW-0732">Signal</keyword>
<evidence type="ECO:0000256" key="5">
    <source>
        <dbReference type="ARBA" id="ARBA00023157"/>
    </source>
</evidence>
<evidence type="ECO:0000259" key="8">
    <source>
        <dbReference type="SMART" id="SM00078"/>
    </source>
</evidence>
<dbReference type="InterPro" id="IPR022353">
    <property type="entry name" value="Insulin_CS"/>
</dbReference>
<evidence type="ECO:0000313" key="9">
    <source>
        <dbReference type="Proteomes" id="UP000694941"/>
    </source>
</evidence>
<comment type="subcellular location">
    <subcellularLocation>
        <location evidence="6">Secreted</location>
    </subcellularLocation>
</comment>
<keyword evidence="9" id="KW-1185">Reference proteome</keyword>